<protein>
    <submittedName>
        <fullName evidence="2">Pimeloyl-[acyl-carrier protein] methyl ester esterase</fullName>
    </submittedName>
</protein>
<dbReference type="STRING" id="653930.SAMN05216589_3223"/>
<dbReference type="Gene3D" id="3.40.50.1820">
    <property type="entry name" value="alpha/beta hydrolase"/>
    <property type="match status" value="1"/>
</dbReference>
<dbReference type="InterPro" id="IPR000073">
    <property type="entry name" value="AB_hydrolase_1"/>
</dbReference>
<dbReference type="Pfam" id="PF12697">
    <property type="entry name" value="Abhydrolase_6"/>
    <property type="match status" value="1"/>
</dbReference>
<dbReference type="AlphaFoldDB" id="A0A031M842"/>
<sequence length="238" mass="26206">MKNITLLPGWALAPQNMQPLREALLERLSDINVDILPLPAIQLSSLETDLSSLAQRIKPGVLIGWSLGGMLAVQLHRRFPEHFGQVATLAANACFVARKSWAAAMSTETFKAFYNDYREAPEKTLKRFGLLVAQGSADARQLAKQLAWDNQDPEQRLHGLAVLGMLDNRVALSKPTQPMLHCLGAQDALLPEAAAQDLAMLHEGSRVAIHSHASHALPLEQPLWLAEEIAGWLERQHA</sequence>
<gene>
    <name evidence="3" type="ORF">SAMN04487855_3220</name>
    <name evidence="2" type="ORF">SAMN05216589_3223</name>
</gene>
<dbReference type="OrthoDB" id="9780744at2"/>
<name>A0A031M842_9GAMM</name>
<organism evidence="2 5">
    <name type="scientific">Halopseudomonas bauzanensis</name>
    <dbReference type="NCBI Taxonomy" id="653930"/>
    <lineage>
        <taxon>Bacteria</taxon>
        <taxon>Pseudomonadati</taxon>
        <taxon>Pseudomonadota</taxon>
        <taxon>Gammaproteobacteria</taxon>
        <taxon>Pseudomonadales</taxon>
        <taxon>Pseudomonadaceae</taxon>
        <taxon>Halopseudomonas</taxon>
    </lineage>
</organism>
<evidence type="ECO:0000259" key="1">
    <source>
        <dbReference type="Pfam" id="PF12697"/>
    </source>
</evidence>
<feature type="domain" description="AB hydrolase-1" evidence="1">
    <location>
        <begin position="7"/>
        <end position="227"/>
    </location>
</feature>
<dbReference type="EMBL" id="FOGN01000008">
    <property type="protein sequence ID" value="SES32899.1"/>
    <property type="molecule type" value="Genomic_DNA"/>
</dbReference>
<evidence type="ECO:0000313" key="3">
    <source>
        <dbReference type="EMBL" id="SFM32930.1"/>
    </source>
</evidence>
<reference evidence="4 5" key="1">
    <citation type="submission" date="2016-10" db="EMBL/GenBank/DDBJ databases">
        <authorList>
            <person name="de Groot N.N."/>
        </authorList>
    </citation>
    <scope>NUCLEOTIDE SEQUENCE [LARGE SCALE GENOMIC DNA]</scope>
    <source>
        <strain evidence="3 4">CGMCC 1.9095</strain>
        <strain evidence="2 5">DSM 22558</strain>
    </source>
</reference>
<evidence type="ECO:0000313" key="5">
    <source>
        <dbReference type="Proteomes" id="UP000186904"/>
    </source>
</evidence>
<dbReference type="Proteomes" id="UP000186599">
    <property type="component" value="Unassembled WGS sequence"/>
</dbReference>
<keyword evidence="4" id="KW-1185">Reference proteome</keyword>
<dbReference type="SUPFAM" id="SSF53474">
    <property type="entry name" value="alpha/beta-Hydrolases"/>
    <property type="match status" value="1"/>
</dbReference>
<dbReference type="InterPro" id="IPR029058">
    <property type="entry name" value="AB_hydrolase_fold"/>
</dbReference>
<evidence type="ECO:0000313" key="4">
    <source>
        <dbReference type="Proteomes" id="UP000186599"/>
    </source>
</evidence>
<dbReference type="RefSeq" id="WP_036992817.1">
    <property type="nucleotide sequence ID" value="NZ_FOGN01000008.1"/>
</dbReference>
<dbReference type="Proteomes" id="UP000186904">
    <property type="component" value="Unassembled WGS sequence"/>
</dbReference>
<proteinExistence type="predicted"/>
<dbReference type="EMBL" id="FOUA01000008">
    <property type="protein sequence ID" value="SFM32930.1"/>
    <property type="molecule type" value="Genomic_DNA"/>
</dbReference>
<accession>A0A031M842</accession>
<evidence type="ECO:0000313" key="2">
    <source>
        <dbReference type="EMBL" id="SES32899.1"/>
    </source>
</evidence>